<proteinExistence type="predicted"/>
<accession>A0A9N9D404</accession>
<evidence type="ECO:0000313" key="2">
    <source>
        <dbReference type="EMBL" id="CAG8622198.1"/>
    </source>
</evidence>
<feature type="non-terminal residue" evidence="2">
    <location>
        <position position="82"/>
    </location>
</feature>
<dbReference type="SUPFAM" id="SSF56112">
    <property type="entry name" value="Protein kinase-like (PK-like)"/>
    <property type="match status" value="1"/>
</dbReference>
<dbReference type="EMBL" id="CAJVPP010003157">
    <property type="protein sequence ID" value="CAG8622198.1"/>
    <property type="molecule type" value="Genomic_DNA"/>
</dbReference>
<evidence type="ECO:0000313" key="3">
    <source>
        <dbReference type="Proteomes" id="UP000789375"/>
    </source>
</evidence>
<protein>
    <submittedName>
        <fullName evidence="2">3287_t:CDS:1</fullName>
    </submittedName>
</protein>
<evidence type="ECO:0000256" key="1">
    <source>
        <dbReference type="SAM" id="MobiDB-lite"/>
    </source>
</evidence>
<gene>
    <name evidence="2" type="ORF">FMOSSE_LOCUS10046</name>
</gene>
<comment type="caution">
    <text evidence="2">The sequence shown here is derived from an EMBL/GenBank/DDBJ whole genome shotgun (WGS) entry which is preliminary data.</text>
</comment>
<sequence length="82" mass="9551">MWEISSGVPPFKDLINRSDQELLYINIPKGYRENTIERTPDDYKELYEKCWDSIPEKRPKNEGNEDSALMGTEISIKNISAE</sequence>
<dbReference type="InterPro" id="IPR011009">
    <property type="entry name" value="Kinase-like_dom_sf"/>
</dbReference>
<organism evidence="2 3">
    <name type="scientific">Funneliformis mosseae</name>
    <name type="common">Endomycorrhizal fungus</name>
    <name type="synonym">Glomus mosseae</name>
    <dbReference type="NCBI Taxonomy" id="27381"/>
    <lineage>
        <taxon>Eukaryota</taxon>
        <taxon>Fungi</taxon>
        <taxon>Fungi incertae sedis</taxon>
        <taxon>Mucoromycota</taxon>
        <taxon>Glomeromycotina</taxon>
        <taxon>Glomeromycetes</taxon>
        <taxon>Glomerales</taxon>
        <taxon>Glomeraceae</taxon>
        <taxon>Funneliformis</taxon>
    </lineage>
</organism>
<dbReference type="Gene3D" id="1.10.510.10">
    <property type="entry name" value="Transferase(Phosphotransferase) domain 1"/>
    <property type="match status" value="1"/>
</dbReference>
<keyword evidence="3" id="KW-1185">Reference proteome</keyword>
<dbReference type="Proteomes" id="UP000789375">
    <property type="component" value="Unassembled WGS sequence"/>
</dbReference>
<feature type="region of interest" description="Disordered" evidence="1">
    <location>
        <begin position="56"/>
        <end position="82"/>
    </location>
</feature>
<reference evidence="2" key="1">
    <citation type="submission" date="2021-06" db="EMBL/GenBank/DDBJ databases">
        <authorList>
            <person name="Kallberg Y."/>
            <person name="Tangrot J."/>
            <person name="Rosling A."/>
        </authorList>
    </citation>
    <scope>NUCLEOTIDE SEQUENCE</scope>
    <source>
        <strain evidence="2">87-6 pot B 2015</strain>
    </source>
</reference>
<dbReference type="AlphaFoldDB" id="A0A9N9D404"/>
<name>A0A9N9D404_FUNMO</name>